<evidence type="ECO:0000313" key="2">
    <source>
        <dbReference type="Proteomes" id="UP000315636"/>
    </source>
</evidence>
<dbReference type="EMBL" id="FXTI01000015">
    <property type="protein sequence ID" value="SMO93019.1"/>
    <property type="molecule type" value="Genomic_DNA"/>
</dbReference>
<accession>A0A521FA16</accession>
<gene>
    <name evidence="1" type="ORF">SAMN06264849_11519</name>
</gene>
<protein>
    <recommendedName>
        <fullName evidence="3">HK97 gp10 family phage protein</fullName>
    </recommendedName>
</protein>
<organism evidence="1 2">
    <name type="scientific">Melghirimyces algeriensis</name>
    <dbReference type="NCBI Taxonomy" id="910412"/>
    <lineage>
        <taxon>Bacteria</taxon>
        <taxon>Bacillati</taxon>
        <taxon>Bacillota</taxon>
        <taxon>Bacilli</taxon>
        <taxon>Bacillales</taxon>
        <taxon>Thermoactinomycetaceae</taxon>
        <taxon>Melghirimyces</taxon>
    </lineage>
</organism>
<dbReference type="AlphaFoldDB" id="A0A521FA16"/>
<sequence length="138" mass="15192">MSFSIDTSHFKIRIGKMIPSVQATARTSMQATVDDLERIATNITPIDTGQLRRSATKKVSGKTIIVGEVGFSAVNNSKGYGPFNYAIWTHEASYTPSHTGGTDGYAIGNKYLSRPLYGEAEKYLRWWAEGIKKGLEGR</sequence>
<name>A0A521FA16_9BACL</name>
<dbReference type="Proteomes" id="UP000315636">
    <property type="component" value="Unassembled WGS sequence"/>
</dbReference>
<keyword evidence="2" id="KW-1185">Reference proteome</keyword>
<evidence type="ECO:0008006" key="3">
    <source>
        <dbReference type="Google" id="ProtNLM"/>
    </source>
</evidence>
<evidence type="ECO:0000313" key="1">
    <source>
        <dbReference type="EMBL" id="SMO93019.1"/>
    </source>
</evidence>
<dbReference type="OrthoDB" id="2893000at2"/>
<proteinExistence type="predicted"/>
<reference evidence="1 2" key="1">
    <citation type="submission" date="2017-05" db="EMBL/GenBank/DDBJ databases">
        <authorList>
            <person name="Varghese N."/>
            <person name="Submissions S."/>
        </authorList>
    </citation>
    <scope>NUCLEOTIDE SEQUENCE [LARGE SCALE GENOMIC DNA]</scope>
    <source>
        <strain evidence="1 2">DSM 45474</strain>
    </source>
</reference>